<sequence>MSTRMTSSPLRRCGNMGHGRGPCGVFPVRRCCRRTGAMAA</sequence>
<name>A0A1K1LHQ4_9BACT</name>
<protein>
    <submittedName>
        <fullName evidence="1">Uncharacterized protein</fullName>
    </submittedName>
</protein>
<gene>
    <name evidence="1" type="ORF">DESPIGER_1146</name>
</gene>
<dbReference type="Proteomes" id="UP000186323">
    <property type="component" value="Chromosome I"/>
</dbReference>
<dbReference type="AlphaFoldDB" id="A0A1K1LHQ4"/>
<evidence type="ECO:0000313" key="2">
    <source>
        <dbReference type="Proteomes" id="UP000186323"/>
    </source>
</evidence>
<evidence type="ECO:0000313" key="1">
    <source>
        <dbReference type="EMBL" id="SFV72998.1"/>
    </source>
</evidence>
<reference evidence="2" key="1">
    <citation type="submission" date="2016-10" db="EMBL/GenBank/DDBJ databases">
        <authorList>
            <person name="Wegmann U."/>
        </authorList>
    </citation>
    <scope>NUCLEOTIDE SEQUENCE [LARGE SCALE GENOMIC DNA]</scope>
</reference>
<organism evidence="1 2">
    <name type="scientific">Desulfovibrio piger</name>
    <dbReference type="NCBI Taxonomy" id="901"/>
    <lineage>
        <taxon>Bacteria</taxon>
        <taxon>Pseudomonadati</taxon>
        <taxon>Thermodesulfobacteriota</taxon>
        <taxon>Desulfovibrionia</taxon>
        <taxon>Desulfovibrionales</taxon>
        <taxon>Desulfovibrionaceae</taxon>
        <taxon>Desulfovibrio</taxon>
    </lineage>
</organism>
<accession>A0A1K1LHQ4</accession>
<proteinExistence type="predicted"/>
<keyword evidence="2" id="KW-1185">Reference proteome</keyword>
<dbReference type="KEGG" id="dpg:DESPIGER_1146"/>
<dbReference type="EMBL" id="LT630450">
    <property type="protein sequence ID" value="SFV72998.1"/>
    <property type="molecule type" value="Genomic_DNA"/>
</dbReference>